<evidence type="ECO:0000256" key="1">
    <source>
        <dbReference type="SAM" id="MobiDB-lite"/>
    </source>
</evidence>
<dbReference type="EMBL" id="JAWXYG010000008">
    <property type="protein sequence ID" value="KAK4265568.1"/>
    <property type="molecule type" value="Genomic_DNA"/>
</dbReference>
<comment type="caution">
    <text evidence="2">The sequence shown here is derived from an EMBL/GenBank/DDBJ whole genome shotgun (WGS) entry which is preliminary data.</text>
</comment>
<dbReference type="AlphaFoldDB" id="A0AAE1MKX7"/>
<keyword evidence="3" id="KW-1185">Reference proteome</keyword>
<feature type="compositionally biased region" description="Gly residues" evidence="1">
    <location>
        <begin position="91"/>
        <end position="101"/>
    </location>
</feature>
<dbReference type="Proteomes" id="UP001293593">
    <property type="component" value="Unassembled WGS sequence"/>
</dbReference>
<name>A0AAE1MKX7_9FABA</name>
<evidence type="ECO:0000313" key="2">
    <source>
        <dbReference type="EMBL" id="KAK4265568.1"/>
    </source>
</evidence>
<proteinExistence type="predicted"/>
<organism evidence="2 3">
    <name type="scientific">Acacia crassicarpa</name>
    <name type="common">northern wattle</name>
    <dbReference type="NCBI Taxonomy" id="499986"/>
    <lineage>
        <taxon>Eukaryota</taxon>
        <taxon>Viridiplantae</taxon>
        <taxon>Streptophyta</taxon>
        <taxon>Embryophyta</taxon>
        <taxon>Tracheophyta</taxon>
        <taxon>Spermatophyta</taxon>
        <taxon>Magnoliopsida</taxon>
        <taxon>eudicotyledons</taxon>
        <taxon>Gunneridae</taxon>
        <taxon>Pentapetalae</taxon>
        <taxon>rosids</taxon>
        <taxon>fabids</taxon>
        <taxon>Fabales</taxon>
        <taxon>Fabaceae</taxon>
        <taxon>Caesalpinioideae</taxon>
        <taxon>mimosoid clade</taxon>
        <taxon>Acacieae</taxon>
        <taxon>Acacia</taxon>
    </lineage>
</organism>
<evidence type="ECO:0000313" key="3">
    <source>
        <dbReference type="Proteomes" id="UP001293593"/>
    </source>
</evidence>
<feature type="compositionally biased region" description="Basic and acidic residues" evidence="1">
    <location>
        <begin position="42"/>
        <end position="69"/>
    </location>
</feature>
<feature type="region of interest" description="Disordered" evidence="1">
    <location>
        <begin position="42"/>
        <end position="101"/>
    </location>
</feature>
<reference evidence="2" key="1">
    <citation type="submission" date="2023-10" db="EMBL/GenBank/DDBJ databases">
        <title>Chromosome-level genome of the transformable northern wattle, Acacia crassicarpa.</title>
        <authorList>
            <person name="Massaro I."/>
            <person name="Sinha N.R."/>
            <person name="Poethig S."/>
            <person name="Leichty A.R."/>
        </authorList>
    </citation>
    <scope>NUCLEOTIDE SEQUENCE</scope>
    <source>
        <strain evidence="2">Acra3RX</strain>
        <tissue evidence="2">Leaf</tissue>
    </source>
</reference>
<feature type="compositionally biased region" description="Basic residues" evidence="1">
    <location>
        <begin position="75"/>
        <end position="86"/>
    </location>
</feature>
<accession>A0AAE1MKX7</accession>
<sequence length="101" mass="11392">MELRKPLLPAYIILNQVERAVVYEGLYLLCFSCGKYGHLEKEGKEKAEKEAGGKARELEKEEDSTKLHGEWSVAHKPRRQRSRINPKGRQGVMGGPGKLMG</sequence>
<protein>
    <submittedName>
        <fullName evidence="2">Uncharacterized protein</fullName>
    </submittedName>
</protein>
<gene>
    <name evidence="2" type="ORF">QN277_026601</name>
</gene>